<accession>A0ABR1UN52</accession>
<gene>
    <name evidence="2" type="ORF">PG996_010288</name>
</gene>
<organism evidence="2 3">
    <name type="scientific">Apiospora saccharicola</name>
    <dbReference type="NCBI Taxonomy" id="335842"/>
    <lineage>
        <taxon>Eukaryota</taxon>
        <taxon>Fungi</taxon>
        <taxon>Dikarya</taxon>
        <taxon>Ascomycota</taxon>
        <taxon>Pezizomycotina</taxon>
        <taxon>Sordariomycetes</taxon>
        <taxon>Xylariomycetidae</taxon>
        <taxon>Amphisphaeriales</taxon>
        <taxon>Apiosporaceae</taxon>
        <taxon>Apiospora</taxon>
    </lineage>
</organism>
<proteinExistence type="predicted"/>
<reference evidence="2 3" key="1">
    <citation type="submission" date="2023-01" db="EMBL/GenBank/DDBJ databases">
        <title>Analysis of 21 Apiospora genomes using comparative genomics revels a genus with tremendous synthesis potential of carbohydrate active enzymes and secondary metabolites.</title>
        <authorList>
            <person name="Sorensen T."/>
        </authorList>
    </citation>
    <scope>NUCLEOTIDE SEQUENCE [LARGE SCALE GENOMIC DNA]</scope>
    <source>
        <strain evidence="2 3">CBS 83171</strain>
    </source>
</reference>
<protein>
    <submittedName>
        <fullName evidence="2">Uncharacterized protein</fullName>
    </submittedName>
</protein>
<sequence>MYPNRQTPGENVMRPVTGPATSVVPAKRPDTDIDDVQFISSKPVKRQKVDHPTNGPVASTVQVRPIQPQPQPDVQQVSQPVPQMGSSLMAPIASAPIAGDEASWSSSEVNYSHDRRTTTGMVGLPSGFSDWEAIFGYRGCSLPELEAYTYTPDLGFKTPTVTRCTK</sequence>
<name>A0ABR1UN52_9PEZI</name>
<dbReference type="Proteomes" id="UP001446871">
    <property type="component" value="Unassembled WGS sequence"/>
</dbReference>
<evidence type="ECO:0000313" key="2">
    <source>
        <dbReference type="EMBL" id="KAK8060358.1"/>
    </source>
</evidence>
<evidence type="ECO:0000256" key="1">
    <source>
        <dbReference type="SAM" id="MobiDB-lite"/>
    </source>
</evidence>
<feature type="region of interest" description="Disordered" evidence="1">
    <location>
        <begin position="1"/>
        <end position="79"/>
    </location>
</feature>
<evidence type="ECO:0000313" key="3">
    <source>
        <dbReference type="Proteomes" id="UP001446871"/>
    </source>
</evidence>
<comment type="caution">
    <text evidence="2">The sequence shown here is derived from an EMBL/GenBank/DDBJ whole genome shotgun (WGS) entry which is preliminary data.</text>
</comment>
<feature type="compositionally biased region" description="Low complexity" evidence="1">
    <location>
        <begin position="61"/>
        <end position="79"/>
    </location>
</feature>
<dbReference type="EMBL" id="JAQQWM010000006">
    <property type="protein sequence ID" value="KAK8060358.1"/>
    <property type="molecule type" value="Genomic_DNA"/>
</dbReference>
<keyword evidence="3" id="KW-1185">Reference proteome</keyword>